<keyword evidence="2" id="KW-0808">Transferase</keyword>
<comment type="caution">
    <text evidence="2">The sequence shown here is derived from an EMBL/GenBank/DDBJ whole genome shotgun (WGS) entry which is preliminary data.</text>
</comment>
<organism evidence="2 3">
    <name type="scientific">Bifidobacterium moraviense</name>
    <dbReference type="NCBI Taxonomy" id="2675323"/>
    <lineage>
        <taxon>Bacteria</taxon>
        <taxon>Bacillati</taxon>
        <taxon>Actinomycetota</taxon>
        <taxon>Actinomycetes</taxon>
        <taxon>Bifidobacteriales</taxon>
        <taxon>Bifidobacteriaceae</taxon>
        <taxon>Bifidobacterium</taxon>
    </lineage>
</organism>
<protein>
    <submittedName>
        <fullName evidence="2">Acetyltransferase, GNAT family</fullName>
    </submittedName>
</protein>
<dbReference type="Gene3D" id="3.40.630.30">
    <property type="match status" value="1"/>
</dbReference>
<dbReference type="InterPro" id="IPR000182">
    <property type="entry name" value="GNAT_dom"/>
</dbReference>
<keyword evidence="3" id="KW-1185">Reference proteome</keyword>
<dbReference type="Pfam" id="PF13673">
    <property type="entry name" value="Acetyltransf_10"/>
    <property type="match status" value="1"/>
</dbReference>
<dbReference type="InterPro" id="IPR016181">
    <property type="entry name" value="Acyl_CoA_acyltransferase"/>
</dbReference>
<dbReference type="InterPro" id="IPR052564">
    <property type="entry name" value="N-acetyltrans/Recomb-assoc"/>
</dbReference>
<dbReference type="PANTHER" id="PTHR43451">
    <property type="entry name" value="ACETYLTRANSFERASE (GNAT) FAMILY PROTEIN"/>
    <property type="match status" value="1"/>
</dbReference>
<dbReference type="RefSeq" id="WP_169274737.1">
    <property type="nucleotide sequence ID" value="NZ_JAAIIH010000001.1"/>
</dbReference>
<dbReference type="PANTHER" id="PTHR43451:SF1">
    <property type="entry name" value="ACETYLTRANSFERASE"/>
    <property type="match status" value="1"/>
</dbReference>
<name>A0A7Y0F038_9BIFI</name>
<dbReference type="GO" id="GO:0016747">
    <property type="term" value="F:acyltransferase activity, transferring groups other than amino-acyl groups"/>
    <property type="evidence" value="ECO:0007669"/>
    <property type="project" value="InterPro"/>
</dbReference>
<dbReference type="CDD" id="cd04301">
    <property type="entry name" value="NAT_SF"/>
    <property type="match status" value="1"/>
</dbReference>
<evidence type="ECO:0000313" key="2">
    <source>
        <dbReference type="EMBL" id="NMM99564.1"/>
    </source>
</evidence>
<dbReference type="Proteomes" id="UP000588277">
    <property type="component" value="Unassembled WGS sequence"/>
</dbReference>
<evidence type="ECO:0000259" key="1">
    <source>
        <dbReference type="PROSITE" id="PS51186"/>
    </source>
</evidence>
<dbReference type="AlphaFoldDB" id="A0A7Y0F038"/>
<feature type="domain" description="N-acetyltransferase" evidence="1">
    <location>
        <begin position="3"/>
        <end position="157"/>
    </location>
</feature>
<gene>
    <name evidence="2" type="ORF">G1C96_0141</name>
</gene>
<sequence length="157" mass="17523">MRFLIRKYRSDDAAATLAAFRRSVVGLASHDYDPEQIRTWAGQAGDLRQWDERRSSADTWVAVPEGNANALAGFIDVDGNGYIDMLFVDPDYARCGAASALLARVARRAAEQGAGELSVHTSITARPFFERRGFRVVQVRHPMIEGMSFVNYLMIRP</sequence>
<proteinExistence type="predicted"/>
<dbReference type="SUPFAM" id="SSF55729">
    <property type="entry name" value="Acyl-CoA N-acyltransferases (Nat)"/>
    <property type="match status" value="1"/>
</dbReference>
<accession>A0A7Y0F038</accession>
<dbReference type="EMBL" id="JAAIIH010000001">
    <property type="protein sequence ID" value="NMM99564.1"/>
    <property type="molecule type" value="Genomic_DNA"/>
</dbReference>
<reference evidence="2 3" key="1">
    <citation type="submission" date="2020-02" db="EMBL/GenBank/DDBJ databases">
        <title>Characterization of phylogenetic diversity of novel bifidobacterial species isolated in Czech ZOOs.</title>
        <authorList>
            <person name="Lugli G.A."/>
            <person name="Vera N.B."/>
            <person name="Ventura M."/>
        </authorList>
    </citation>
    <scope>NUCLEOTIDE SEQUENCE [LARGE SCALE GENOMIC DNA]</scope>
    <source>
        <strain evidence="2 3">DSM 109958</strain>
    </source>
</reference>
<dbReference type="PROSITE" id="PS51186">
    <property type="entry name" value="GNAT"/>
    <property type="match status" value="1"/>
</dbReference>
<evidence type="ECO:0000313" key="3">
    <source>
        <dbReference type="Proteomes" id="UP000588277"/>
    </source>
</evidence>